<keyword evidence="4" id="KW-1185">Reference proteome</keyword>
<gene>
    <name evidence="3" type="ORF">NCTC13150_00801</name>
</gene>
<dbReference type="PANTHER" id="PTHR37477">
    <property type="entry name" value="COBALT-PRECORRIN-5A HYDROLASE"/>
    <property type="match status" value="1"/>
</dbReference>
<evidence type="ECO:0000313" key="3">
    <source>
        <dbReference type="EMBL" id="VFB16281.1"/>
    </source>
</evidence>
<dbReference type="Proteomes" id="UP000377798">
    <property type="component" value="Unassembled WGS sequence"/>
</dbReference>
<dbReference type="InterPro" id="IPR038029">
    <property type="entry name" value="GbiG_N_sf"/>
</dbReference>
<reference evidence="3 4" key="1">
    <citation type="submission" date="2019-02" db="EMBL/GenBank/DDBJ databases">
        <authorList>
            <consortium name="Pathogen Informatics"/>
        </authorList>
    </citation>
    <scope>NUCLEOTIDE SEQUENCE [LARGE SCALE GENOMIC DNA]</scope>
    <source>
        <strain evidence="3 4">3012STDY7089603</strain>
    </source>
</reference>
<comment type="caution">
    <text evidence="3">The sequence shown here is derived from an EMBL/GenBank/DDBJ whole genome shotgun (WGS) entry which is preliminary data.</text>
</comment>
<dbReference type="InterPro" id="IPR036518">
    <property type="entry name" value="CobE/GbiG_C_sf"/>
</dbReference>
<evidence type="ECO:0000259" key="2">
    <source>
        <dbReference type="Pfam" id="PF11760"/>
    </source>
</evidence>
<feature type="domain" description="CobE/GbiG C-terminal" evidence="1">
    <location>
        <begin position="205"/>
        <end position="320"/>
    </location>
</feature>
<dbReference type="InterPro" id="IPR052553">
    <property type="entry name" value="CbiG_hydrolase"/>
</dbReference>
<evidence type="ECO:0000313" key="4">
    <source>
        <dbReference type="Proteomes" id="UP000377798"/>
    </source>
</evidence>
<dbReference type="Gene3D" id="3.30.420.180">
    <property type="entry name" value="CobE/GbiG C-terminal domain"/>
    <property type="match status" value="1"/>
</dbReference>
<dbReference type="Pfam" id="PF01890">
    <property type="entry name" value="CbiG_C"/>
    <property type="match status" value="1"/>
</dbReference>
<dbReference type="SUPFAM" id="SSF159664">
    <property type="entry name" value="CobE/GbiG C-terminal domain-like"/>
    <property type="match status" value="1"/>
</dbReference>
<name>A0A8H2M7M4_9FIRM</name>
<organism evidence="3 4">
    <name type="scientific">Urinicoccus massiliensis</name>
    <dbReference type="NCBI Taxonomy" id="1723382"/>
    <lineage>
        <taxon>Bacteria</taxon>
        <taxon>Bacillati</taxon>
        <taxon>Bacillota</taxon>
        <taxon>Tissierellia</taxon>
        <taxon>Tissierellales</taxon>
        <taxon>Peptoniphilaceae</taxon>
        <taxon>Urinicoccus</taxon>
    </lineage>
</organism>
<dbReference type="AlphaFoldDB" id="A0A8H2M7M4"/>
<dbReference type="Gene3D" id="3.40.50.11220">
    <property type="match status" value="1"/>
</dbReference>
<dbReference type="SUPFAM" id="SSF159672">
    <property type="entry name" value="CbiG N-terminal domain-like"/>
    <property type="match status" value="1"/>
</dbReference>
<dbReference type="EMBL" id="CAACYI010000001">
    <property type="protein sequence ID" value="VFB16281.1"/>
    <property type="molecule type" value="Genomic_DNA"/>
</dbReference>
<protein>
    <submittedName>
        <fullName evidence="3">Cobalamin biosynthesis protein CbiG</fullName>
    </submittedName>
</protein>
<sequence>MKVLCYSKKAYDLALKLEESLPINIYSKYKEAFKTQELVQAAFKENEDLIFISATGIAVRFIAPFLNNKEQDPAVLVIDDQGRFVISLCSGHLGGANDLARSIAEKIGAIPVITTATDGRGYEGLDLYAKKMHFNYQSIHDLTPLTGAMVDDKKIFLYNPYNFQEPKYPNFTRDMDPEIGYSLAITDEESLDLPGYTVYLRPQILHLGLGCKKGANYEELKLLLKNILTKLNLSLASIKDMASIDIKKDEVAFNQLSKDLGIDFFCFKAEELSPFEDKVQGSDFVKKTVGVSSVSATSALKLGGELILEKEAYKGFTVSISREV</sequence>
<dbReference type="GO" id="GO:0009236">
    <property type="term" value="P:cobalamin biosynthetic process"/>
    <property type="evidence" value="ECO:0007669"/>
    <property type="project" value="InterPro"/>
</dbReference>
<accession>A0A8H2M7M4</accession>
<dbReference type="Pfam" id="PF11760">
    <property type="entry name" value="CbiG_N"/>
    <property type="match status" value="1"/>
</dbReference>
<feature type="domain" description="Cobalamin synthesis G N-terminal" evidence="2">
    <location>
        <begin position="38"/>
        <end position="118"/>
    </location>
</feature>
<proteinExistence type="predicted"/>
<evidence type="ECO:0000259" key="1">
    <source>
        <dbReference type="Pfam" id="PF01890"/>
    </source>
</evidence>
<dbReference type="PANTHER" id="PTHR37477:SF1">
    <property type="entry name" value="COBALT-PRECORRIN-5A HYDROLASE"/>
    <property type="match status" value="1"/>
</dbReference>
<dbReference type="InterPro" id="IPR021744">
    <property type="entry name" value="CbiG_N"/>
</dbReference>
<dbReference type="InterPro" id="IPR002750">
    <property type="entry name" value="CobE/GbiG_C"/>
</dbReference>